<protein>
    <submittedName>
        <fullName evidence="1">Uncharacterized protein</fullName>
    </submittedName>
</protein>
<dbReference type="EMBL" id="JH594606">
    <property type="protein sequence ID" value="EHQ01703.1"/>
    <property type="molecule type" value="Genomic_DNA"/>
</dbReference>
<dbReference type="Proteomes" id="UP000003844">
    <property type="component" value="Unassembled WGS sequence"/>
</dbReference>
<gene>
    <name evidence="1" type="ORF">Gilli_1022</name>
</gene>
<proteinExistence type="predicted"/>
<organism evidence="1 2">
    <name type="scientific">Gillisia limnaea (strain DSM 15749 / LMG 21470 / R-8282)</name>
    <dbReference type="NCBI Taxonomy" id="865937"/>
    <lineage>
        <taxon>Bacteria</taxon>
        <taxon>Pseudomonadati</taxon>
        <taxon>Bacteroidota</taxon>
        <taxon>Flavobacteriia</taxon>
        <taxon>Flavobacteriales</taxon>
        <taxon>Flavobacteriaceae</taxon>
        <taxon>Gillisia</taxon>
    </lineage>
</organism>
<accession>H2BUP8</accession>
<dbReference type="AlphaFoldDB" id="H2BUP8"/>
<dbReference type="HOGENOM" id="CLU_3403754_0_0_10"/>
<evidence type="ECO:0000313" key="1">
    <source>
        <dbReference type="EMBL" id="EHQ01703.1"/>
    </source>
</evidence>
<name>H2BUP8_GILLR</name>
<sequence>MMLDAKLRNTQGDDYKPVMNSLYAVKFINR</sequence>
<reference evidence="2" key="1">
    <citation type="journal article" date="2012" name="Stand. Genomic Sci.">
        <title>Genome sequence of the Antarctic rhodopsins-containing flavobacterium Gillisia limnaea type strain (R-8282(T)).</title>
        <authorList>
            <person name="Riedel T."/>
            <person name="Held B."/>
            <person name="Nolan M."/>
            <person name="Lucas S."/>
            <person name="Lapidus A."/>
            <person name="Tice H."/>
            <person name="Del Rio T.G."/>
            <person name="Cheng J.F."/>
            <person name="Han C."/>
            <person name="Tapia R."/>
            <person name="Goodwin L.A."/>
            <person name="Pitluck S."/>
            <person name="Liolios K."/>
            <person name="Mavromatis K."/>
            <person name="Pagani I."/>
            <person name="Ivanova N."/>
            <person name="Mikhailova N."/>
            <person name="Pati A."/>
            <person name="Chen A."/>
            <person name="Palaniappan K."/>
            <person name="Land M."/>
            <person name="Rohde M."/>
            <person name="Tindall B.J."/>
            <person name="Detter J.C."/>
            <person name="Goker M."/>
            <person name="Bristow J."/>
            <person name="Eisen J.A."/>
            <person name="Markowitz V."/>
            <person name="Hugenholtz P."/>
            <person name="Kyrpides N.C."/>
            <person name="Klenk H.P."/>
            <person name="Woyke T."/>
        </authorList>
    </citation>
    <scope>NUCLEOTIDE SEQUENCE [LARGE SCALE GENOMIC DNA]</scope>
    <source>
        <strain evidence="2">DSM 15749 / LMG 21470 / R-8282</strain>
    </source>
</reference>
<keyword evidence="2" id="KW-1185">Reference proteome</keyword>
<evidence type="ECO:0000313" key="2">
    <source>
        <dbReference type="Proteomes" id="UP000003844"/>
    </source>
</evidence>